<dbReference type="InterPro" id="IPR027417">
    <property type="entry name" value="P-loop_NTPase"/>
</dbReference>
<protein>
    <submittedName>
        <fullName evidence="6">Lipoprotein-releasing system ATP-binding protein LolD</fullName>
        <ecNumber evidence="6">3.6.3.-</ecNumber>
    </submittedName>
</protein>
<dbReference type="EMBL" id="SJPP01000003">
    <property type="protein sequence ID" value="TWU06841.1"/>
    <property type="molecule type" value="Genomic_DNA"/>
</dbReference>
<dbReference type="GO" id="GO:0016887">
    <property type="term" value="F:ATP hydrolysis activity"/>
    <property type="evidence" value="ECO:0007669"/>
    <property type="project" value="InterPro"/>
</dbReference>
<dbReference type="PROSITE" id="PS00211">
    <property type="entry name" value="ABC_TRANSPORTER_1"/>
    <property type="match status" value="1"/>
</dbReference>
<dbReference type="GO" id="GO:0022857">
    <property type="term" value="F:transmembrane transporter activity"/>
    <property type="evidence" value="ECO:0007669"/>
    <property type="project" value="UniProtKB-ARBA"/>
</dbReference>
<sequence length="277" mass="30315">MRRVLCQLRFGMMQVRFILGLPRKTHRLSRIVFLADIVLISGIDIPMSDLVARQVTKTFETPAGELSVLSGSDLEMRRGEAVAITGPSGSGKSTLLYIIGTLDYATSGNVSILETDPAPMTPAALAKFRNDEIGFIFQDHHLLPQCSVLENVLLPTLAGAGTGKVEEQRATQLLERVGLGERLTHRPAQLSGGERQRVAVCRALINQPSLLLADEPTGNLDRQTATAVGSLLLELREEQNTMLIIVTHSTELAERFPRWCELVDGKLVERKTTAHAS</sequence>
<evidence type="ECO:0000256" key="3">
    <source>
        <dbReference type="ARBA" id="ARBA00022840"/>
    </source>
</evidence>
<dbReference type="SUPFAM" id="SSF52540">
    <property type="entry name" value="P-loop containing nucleoside triphosphate hydrolases"/>
    <property type="match status" value="1"/>
</dbReference>
<keyword evidence="7" id="KW-1185">Reference proteome</keyword>
<dbReference type="PANTHER" id="PTHR42798:SF2">
    <property type="entry name" value="ABC TRANSPORTER ATP-BINDING PROTEIN MG467-RELATED"/>
    <property type="match status" value="1"/>
</dbReference>
<evidence type="ECO:0000256" key="1">
    <source>
        <dbReference type="ARBA" id="ARBA00022448"/>
    </source>
</evidence>
<dbReference type="FunFam" id="3.40.50.300:FF:000032">
    <property type="entry name" value="Export ABC transporter ATP-binding protein"/>
    <property type="match status" value="1"/>
</dbReference>
<organism evidence="6 7">
    <name type="scientific">Symmachiella macrocystis</name>
    <dbReference type="NCBI Taxonomy" id="2527985"/>
    <lineage>
        <taxon>Bacteria</taxon>
        <taxon>Pseudomonadati</taxon>
        <taxon>Planctomycetota</taxon>
        <taxon>Planctomycetia</taxon>
        <taxon>Planctomycetales</taxon>
        <taxon>Planctomycetaceae</taxon>
        <taxon>Symmachiella</taxon>
    </lineage>
</organism>
<keyword evidence="1" id="KW-0813">Transport</keyword>
<keyword evidence="2" id="KW-0547">Nucleotide-binding</keyword>
<keyword evidence="6" id="KW-0378">Hydrolase</keyword>
<gene>
    <name evidence="6" type="primary">lolD_5</name>
    <name evidence="6" type="ORF">CA54_52410</name>
</gene>
<dbReference type="InterPro" id="IPR003439">
    <property type="entry name" value="ABC_transporter-like_ATP-bd"/>
</dbReference>
<dbReference type="EC" id="3.6.3.-" evidence="6"/>
<evidence type="ECO:0000313" key="6">
    <source>
        <dbReference type="EMBL" id="TWU06841.1"/>
    </source>
</evidence>
<dbReference type="Gene3D" id="3.40.50.300">
    <property type="entry name" value="P-loop containing nucleotide triphosphate hydrolases"/>
    <property type="match status" value="1"/>
</dbReference>
<name>A0A5C6B5R1_9PLAN</name>
<reference evidence="6 7" key="1">
    <citation type="submission" date="2019-02" db="EMBL/GenBank/DDBJ databases">
        <title>Deep-cultivation of Planctomycetes and their phenomic and genomic characterization uncovers novel biology.</title>
        <authorList>
            <person name="Wiegand S."/>
            <person name="Jogler M."/>
            <person name="Boedeker C."/>
            <person name="Pinto D."/>
            <person name="Vollmers J."/>
            <person name="Rivas-Marin E."/>
            <person name="Kohn T."/>
            <person name="Peeters S.H."/>
            <person name="Heuer A."/>
            <person name="Rast P."/>
            <person name="Oberbeckmann S."/>
            <person name="Bunk B."/>
            <person name="Jeske O."/>
            <person name="Meyerdierks A."/>
            <person name="Storesund J.E."/>
            <person name="Kallscheuer N."/>
            <person name="Luecker S."/>
            <person name="Lage O.M."/>
            <person name="Pohl T."/>
            <person name="Merkel B.J."/>
            <person name="Hornburger P."/>
            <person name="Mueller R.-W."/>
            <person name="Bruemmer F."/>
            <person name="Labrenz M."/>
            <person name="Spormann A.M."/>
            <person name="Op Den Camp H."/>
            <person name="Overmann J."/>
            <person name="Amann R."/>
            <person name="Jetten M.S.M."/>
            <person name="Mascher T."/>
            <person name="Medema M.H."/>
            <person name="Devos D.P."/>
            <person name="Kaster A.-K."/>
            <person name="Ovreas L."/>
            <person name="Rohde M."/>
            <person name="Galperin M.Y."/>
            <person name="Jogler C."/>
        </authorList>
    </citation>
    <scope>NUCLEOTIDE SEQUENCE [LARGE SCALE GENOMIC DNA]</scope>
    <source>
        <strain evidence="6 7">CA54</strain>
    </source>
</reference>
<dbReference type="CDD" id="cd03255">
    <property type="entry name" value="ABC_MJ0796_LolCDE_FtsE"/>
    <property type="match status" value="1"/>
</dbReference>
<dbReference type="PROSITE" id="PS50893">
    <property type="entry name" value="ABC_TRANSPORTER_2"/>
    <property type="match status" value="1"/>
</dbReference>
<keyword evidence="3 6" id="KW-0067">ATP-binding</keyword>
<dbReference type="InterPro" id="IPR003593">
    <property type="entry name" value="AAA+_ATPase"/>
</dbReference>
<dbReference type="SMART" id="SM00382">
    <property type="entry name" value="AAA"/>
    <property type="match status" value="1"/>
</dbReference>
<evidence type="ECO:0000256" key="2">
    <source>
        <dbReference type="ARBA" id="ARBA00022741"/>
    </source>
</evidence>
<evidence type="ECO:0000259" key="5">
    <source>
        <dbReference type="PROSITE" id="PS50893"/>
    </source>
</evidence>
<accession>A0A5C6B5R1</accession>
<dbReference type="PANTHER" id="PTHR42798">
    <property type="entry name" value="LIPOPROTEIN-RELEASING SYSTEM ATP-BINDING PROTEIN LOLD"/>
    <property type="match status" value="1"/>
</dbReference>
<keyword evidence="6" id="KW-0449">Lipoprotein</keyword>
<evidence type="ECO:0000313" key="7">
    <source>
        <dbReference type="Proteomes" id="UP000320735"/>
    </source>
</evidence>
<dbReference type="Proteomes" id="UP000320735">
    <property type="component" value="Unassembled WGS sequence"/>
</dbReference>
<dbReference type="InterPro" id="IPR017871">
    <property type="entry name" value="ABC_transporter-like_CS"/>
</dbReference>
<comment type="similarity">
    <text evidence="4">Belongs to the ABC transporter superfamily. Macrolide exporter (TC 3.A.1.122) family.</text>
</comment>
<dbReference type="InterPro" id="IPR017911">
    <property type="entry name" value="MacB-like_ATP-bd"/>
</dbReference>
<dbReference type="Pfam" id="PF00005">
    <property type="entry name" value="ABC_tran"/>
    <property type="match status" value="1"/>
</dbReference>
<proteinExistence type="inferred from homology"/>
<dbReference type="GO" id="GO:0005524">
    <property type="term" value="F:ATP binding"/>
    <property type="evidence" value="ECO:0007669"/>
    <property type="project" value="UniProtKB-KW"/>
</dbReference>
<evidence type="ECO:0000256" key="4">
    <source>
        <dbReference type="ARBA" id="ARBA00038388"/>
    </source>
</evidence>
<feature type="domain" description="ABC transporter" evidence="5">
    <location>
        <begin position="50"/>
        <end position="276"/>
    </location>
</feature>
<dbReference type="GO" id="GO:0098796">
    <property type="term" value="C:membrane protein complex"/>
    <property type="evidence" value="ECO:0007669"/>
    <property type="project" value="UniProtKB-ARBA"/>
</dbReference>
<comment type="caution">
    <text evidence="6">The sequence shown here is derived from an EMBL/GenBank/DDBJ whole genome shotgun (WGS) entry which is preliminary data.</text>
</comment>
<dbReference type="AlphaFoldDB" id="A0A5C6B5R1"/>